<evidence type="ECO:0000256" key="4">
    <source>
        <dbReference type="ARBA" id="ARBA00022801"/>
    </source>
</evidence>
<evidence type="ECO:0000256" key="5">
    <source>
        <dbReference type="ARBA" id="ARBA00022842"/>
    </source>
</evidence>
<name>A0A0R2BKX0_9LACO</name>
<comment type="pathway">
    <text evidence="2">Polyol metabolism; myo-inositol biosynthesis; myo-inositol from D-glucose 6-phosphate: step 2/2.</text>
</comment>
<dbReference type="GO" id="GO:0008934">
    <property type="term" value="F:inositol monophosphate 1-phosphatase activity"/>
    <property type="evidence" value="ECO:0007669"/>
    <property type="project" value="TreeGrafter"/>
</dbReference>
<evidence type="ECO:0000313" key="8">
    <source>
        <dbReference type="Proteomes" id="UP000051813"/>
    </source>
</evidence>
<dbReference type="GO" id="GO:0007165">
    <property type="term" value="P:signal transduction"/>
    <property type="evidence" value="ECO:0007669"/>
    <property type="project" value="TreeGrafter"/>
</dbReference>
<reference evidence="7 8" key="1">
    <citation type="journal article" date="2015" name="Genome Announc.">
        <title>Expanding the biotechnology potential of lactobacilli through comparative genomics of 213 strains and associated genera.</title>
        <authorList>
            <person name="Sun Z."/>
            <person name="Harris H.M."/>
            <person name="McCann A."/>
            <person name="Guo C."/>
            <person name="Argimon S."/>
            <person name="Zhang W."/>
            <person name="Yang X."/>
            <person name="Jeffery I.B."/>
            <person name="Cooney J.C."/>
            <person name="Kagawa T.F."/>
            <person name="Liu W."/>
            <person name="Song Y."/>
            <person name="Salvetti E."/>
            <person name="Wrobel A."/>
            <person name="Rasinkangas P."/>
            <person name="Parkhill J."/>
            <person name="Rea M.C."/>
            <person name="O'Sullivan O."/>
            <person name="Ritari J."/>
            <person name="Douillard F.P."/>
            <person name="Paul Ross R."/>
            <person name="Yang R."/>
            <person name="Briner A.E."/>
            <person name="Felis G.E."/>
            <person name="de Vos W.M."/>
            <person name="Barrangou R."/>
            <person name="Klaenhammer T.R."/>
            <person name="Caufield P.W."/>
            <person name="Cui Y."/>
            <person name="Zhang H."/>
            <person name="O'Toole P.W."/>
        </authorList>
    </citation>
    <scope>NUCLEOTIDE SEQUENCE [LARGE SCALE GENOMIC DNA]</scope>
    <source>
        <strain evidence="7 8">DSM 20335</strain>
    </source>
</reference>
<accession>A0A0R2BKX0</accession>
<dbReference type="CDD" id="cd01637">
    <property type="entry name" value="IMPase_like"/>
    <property type="match status" value="1"/>
</dbReference>
<keyword evidence="4" id="KW-0378">Hydrolase</keyword>
<dbReference type="PRINTS" id="PR00378">
    <property type="entry name" value="LIIMPHPHTASE"/>
</dbReference>
<keyword evidence="8" id="KW-1185">Reference proteome</keyword>
<dbReference type="PANTHER" id="PTHR20854">
    <property type="entry name" value="INOSITOL MONOPHOSPHATASE"/>
    <property type="match status" value="1"/>
</dbReference>
<dbReference type="RefSeq" id="WP_057757420.1">
    <property type="nucleotide sequence ID" value="NZ_AYYK01000017.1"/>
</dbReference>
<dbReference type="InterPro" id="IPR020552">
    <property type="entry name" value="Inositol_monoPase_Li-sen"/>
</dbReference>
<dbReference type="Gene3D" id="3.40.190.80">
    <property type="match status" value="1"/>
</dbReference>
<evidence type="ECO:0000313" key="7">
    <source>
        <dbReference type="EMBL" id="KRM78468.1"/>
    </source>
</evidence>
<comment type="caution">
    <text evidence="7">The sequence shown here is derived from an EMBL/GenBank/DDBJ whole genome shotgun (WGS) entry which is preliminary data.</text>
</comment>
<evidence type="ECO:0000256" key="2">
    <source>
        <dbReference type="ARBA" id="ARBA00005152"/>
    </source>
</evidence>
<feature type="binding site" evidence="6">
    <location>
        <position position="91"/>
    </location>
    <ligand>
        <name>Mg(2+)</name>
        <dbReference type="ChEBI" id="CHEBI:18420"/>
        <label>1</label>
        <note>catalytic</note>
    </ligand>
</feature>
<comment type="cofactor">
    <cofactor evidence="1 6">
        <name>Mg(2+)</name>
        <dbReference type="ChEBI" id="CHEBI:18420"/>
    </cofactor>
</comment>
<dbReference type="GO" id="GO:0046854">
    <property type="term" value="P:phosphatidylinositol phosphate biosynthetic process"/>
    <property type="evidence" value="ECO:0007669"/>
    <property type="project" value="InterPro"/>
</dbReference>
<dbReference type="PANTHER" id="PTHR20854:SF4">
    <property type="entry name" value="INOSITOL-1-MONOPHOSPHATASE-RELATED"/>
    <property type="match status" value="1"/>
</dbReference>
<dbReference type="Gene3D" id="3.30.540.10">
    <property type="entry name" value="Fructose-1,6-Bisphosphatase, subunit A, domain 1"/>
    <property type="match status" value="1"/>
</dbReference>
<dbReference type="PRINTS" id="PR00377">
    <property type="entry name" value="IMPHPHTASES"/>
</dbReference>
<dbReference type="Proteomes" id="UP000051813">
    <property type="component" value="Unassembled WGS sequence"/>
</dbReference>
<dbReference type="STRING" id="1423738.FC84_GL000910"/>
<dbReference type="GO" id="GO:0046872">
    <property type="term" value="F:metal ion binding"/>
    <property type="evidence" value="ECO:0007669"/>
    <property type="project" value="UniProtKB-KW"/>
</dbReference>
<feature type="binding site" evidence="6">
    <location>
        <position position="210"/>
    </location>
    <ligand>
        <name>Mg(2+)</name>
        <dbReference type="ChEBI" id="CHEBI:18420"/>
        <label>1</label>
        <note>catalytic</note>
    </ligand>
</feature>
<dbReference type="InterPro" id="IPR000760">
    <property type="entry name" value="Inositol_monophosphatase-like"/>
</dbReference>
<feature type="binding site" evidence="6">
    <location>
        <position position="70"/>
    </location>
    <ligand>
        <name>Mg(2+)</name>
        <dbReference type="ChEBI" id="CHEBI:18420"/>
        <label>1</label>
        <note>catalytic</note>
    </ligand>
</feature>
<sequence length="257" mass="28297">MKLEPLKIQHDLVAWLTVAGDKIRQSLTEELQVNTKSGRNDLVTNRDKEIERFYVNQIRTYYPEARIYGEEGLGDEINDLSGLIFFVDPIDGTMNFVKQKENFATMIGVYLDGEPIVGGILDVMAQRLVVGGPQTGVMLNGRPLSKRPSLDIKDGLIGVNSRMLSENINQVTDLIRLSSGARITGSAGVEFSQVIMGKQIGYISNLSPWDVAAGWAIASALNIEAHTIAGQRPSLLKREIIIAGIPTVWQNFAKLQS</sequence>
<evidence type="ECO:0000256" key="1">
    <source>
        <dbReference type="ARBA" id="ARBA00001946"/>
    </source>
</evidence>
<dbReference type="InterPro" id="IPR020583">
    <property type="entry name" value="Inositol_monoP_metal-BS"/>
</dbReference>
<dbReference type="EMBL" id="AYYK01000017">
    <property type="protein sequence ID" value="KRM78468.1"/>
    <property type="molecule type" value="Genomic_DNA"/>
</dbReference>
<evidence type="ECO:0000256" key="6">
    <source>
        <dbReference type="PIRSR" id="PIRSR600760-2"/>
    </source>
</evidence>
<keyword evidence="5 6" id="KW-0460">Magnesium</keyword>
<gene>
    <name evidence="7" type="ORF">FC84_GL000910</name>
</gene>
<evidence type="ECO:0000256" key="3">
    <source>
        <dbReference type="ARBA" id="ARBA00022723"/>
    </source>
</evidence>
<dbReference type="GO" id="GO:0006021">
    <property type="term" value="P:inositol biosynthetic process"/>
    <property type="evidence" value="ECO:0007669"/>
    <property type="project" value="UniProtKB-UniPathway"/>
</dbReference>
<feature type="binding site" evidence="6">
    <location>
        <position position="88"/>
    </location>
    <ligand>
        <name>Mg(2+)</name>
        <dbReference type="ChEBI" id="CHEBI:18420"/>
        <label>1</label>
        <note>catalytic</note>
    </ligand>
</feature>
<feature type="binding site" evidence="6">
    <location>
        <position position="90"/>
    </location>
    <ligand>
        <name>Mg(2+)</name>
        <dbReference type="ChEBI" id="CHEBI:18420"/>
        <label>2</label>
    </ligand>
</feature>
<dbReference type="SUPFAM" id="SSF56655">
    <property type="entry name" value="Carbohydrate phosphatase"/>
    <property type="match status" value="1"/>
</dbReference>
<organism evidence="7 8">
    <name type="scientific">Lapidilactobacillus dextrinicus DSM 20335</name>
    <dbReference type="NCBI Taxonomy" id="1423738"/>
    <lineage>
        <taxon>Bacteria</taxon>
        <taxon>Bacillati</taxon>
        <taxon>Bacillota</taxon>
        <taxon>Bacilli</taxon>
        <taxon>Lactobacillales</taxon>
        <taxon>Lactobacillaceae</taxon>
        <taxon>Lapidilactobacillus</taxon>
    </lineage>
</organism>
<dbReference type="UniPathway" id="UPA00823">
    <property type="reaction ID" value="UER00788"/>
</dbReference>
<dbReference type="AlphaFoldDB" id="A0A0R2BKX0"/>
<protein>
    <submittedName>
        <fullName evidence="7">Archaeal fructose-1,6-bisphosphatase related enzyme of inositol monophosphatase family protein</fullName>
    </submittedName>
</protein>
<dbReference type="PROSITE" id="PS00629">
    <property type="entry name" value="IMP_1"/>
    <property type="match status" value="1"/>
</dbReference>
<keyword evidence="3 6" id="KW-0479">Metal-binding</keyword>
<proteinExistence type="predicted"/>
<dbReference type="PATRIC" id="fig|1423738.3.peg.919"/>
<dbReference type="Pfam" id="PF00459">
    <property type="entry name" value="Inositol_P"/>
    <property type="match status" value="1"/>
</dbReference>